<reference evidence="6 7" key="1">
    <citation type="journal article" date="2018" name="Sci. Rep.">
        <title>Comparative genomics provides insights into the lifestyle and reveals functional heterogeneity of dark septate endophytic fungi.</title>
        <authorList>
            <person name="Knapp D.G."/>
            <person name="Nemeth J.B."/>
            <person name="Barry K."/>
            <person name="Hainaut M."/>
            <person name="Henrissat B."/>
            <person name="Johnson J."/>
            <person name="Kuo A."/>
            <person name="Lim J.H.P."/>
            <person name="Lipzen A."/>
            <person name="Nolan M."/>
            <person name="Ohm R.A."/>
            <person name="Tamas L."/>
            <person name="Grigoriev I.V."/>
            <person name="Spatafora J.W."/>
            <person name="Nagy L.G."/>
            <person name="Kovacs G.M."/>
        </authorList>
    </citation>
    <scope>NUCLEOTIDE SEQUENCE [LARGE SCALE GENOMIC DNA]</scope>
    <source>
        <strain evidence="6 7">DSE2036</strain>
    </source>
</reference>
<dbReference type="Pfam" id="PF00806">
    <property type="entry name" value="PUF"/>
    <property type="match status" value="7"/>
</dbReference>
<dbReference type="GO" id="GO:0005737">
    <property type="term" value="C:cytoplasm"/>
    <property type="evidence" value="ECO:0007669"/>
    <property type="project" value="TreeGrafter"/>
</dbReference>
<proteinExistence type="predicted"/>
<dbReference type="InterPro" id="IPR001313">
    <property type="entry name" value="Pumilio_RNA-bd_rpt"/>
</dbReference>
<dbReference type="Proteomes" id="UP000244855">
    <property type="component" value="Unassembled WGS sequence"/>
</dbReference>
<feature type="compositionally biased region" description="Polar residues" evidence="4">
    <location>
        <begin position="281"/>
        <end position="294"/>
    </location>
</feature>
<dbReference type="AlphaFoldDB" id="A0A2V1DM77"/>
<keyword evidence="7" id="KW-1185">Reference proteome</keyword>
<dbReference type="PANTHER" id="PTHR12537">
    <property type="entry name" value="RNA BINDING PROTEIN PUMILIO-RELATED"/>
    <property type="match status" value="1"/>
</dbReference>
<dbReference type="OrthoDB" id="668540at2759"/>
<feature type="region of interest" description="Disordered" evidence="4">
    <location>
        <begin position="217"/>
        <end position="307"/>
    </location>
</feature>
<gene>
    <name evidence="6" type="ORF">DM02DRAFT_31778</name>
</gene>
<feature type="region of interest" description="Disordered" evidence="4">
    <location>
        <begin position="404"/>
        <end position="433"/>
    </location>
</feature>
<dbReference type="STRING" id="97972.A0A2V1DM77"/>
<dbReference type="GO" id="GO:0000288">
    <property type="term" value="P:nuclear-transcribed mRNA catabolic process, deadenylation-dependent decay"/>
    <property type="evidence" value="ECO:0007669"/>
    <property type="project" value="TreeGrafter"/>
</dbReference>
<dbReference type="GO" id="GO:0003730">
    <property type="term" value="F:mRNA 3'-UTR binding"/>
    <property type="evidence" value="ECO:0007669"/>
    <property type="project" value="TreeGrafter"/>
</dbReference>
<comment type="function">
    <text evidence="2">RNA-binding nucleolar protein required for pre-rRNA processing. Involved in production of 18S rRNA and assembly of small ribosomal subunit.</text>
</comment>
<feature type="compositionally biased region" description="Polar residues" evidence="4">
    <location>
        <begin position="101"/>
        <end position="110"/>
    </location>
</feature>
<dbReference type="InterPro" id="IPR033712">
    <property type="entry name" value="Pumilio_RNA-bd"/>
</dbReference>
<evidence type="ECO:0000256" key="3">
    <source>
        <dbReference type="PROSITE-ProRule" id="PRU00317"/>
    </source>
</evidence>
<evidence type="ECO:0000313" key="6">
    <source>
        <dbReference type="EMBL" id="PVH98743.1"/>
    </source>
</evidence>
<evidence type="ECO:0000256" key="1">
    <source>
        <dbReference type="ARBA" id="ARBA00022737"/>
    </source>
</evidence>
<dbReference type="SMART" id="SM00025">
    <property type="entry name" value="Pumilio"/>
    <property type="match status" value="7"/>
</dbReference>
<accession>A0A2V1DM77</accession>
<organism evidence="6 7">
    <name type="scientific">Periconia macrospinosa</name>
    <dbReference type="NCBI Taxonomy" id="97972"/>
    <lineage>
        <taxon>Eukaryota</taxon>
        <taxon>Fungi</taxon>
        <taxon>Dikarya</taxon>
        <taxon>Ascomycota</taxon>
        <taxon>Pezizomycotina</taxon>
        <taxon>Dothideomycetes</taxon>
        <taxon>Pleosporomycetidae</taxon>
        <taxon>Pleosporales</taxon>
        <taxon>Massarineae</taxon>
        <taxon>Periconiaceae</taxon>
        <taxon>Periconia</taxon>
    </lineage>
</organism>
<feature type="compositionally biased region" description="Low complexity" evidence="4">
    <location>
        <begin position="247"/>
        <end position="263"/>
    </location>
</feature>
<feature type="compositionally biased region" description="Polar residues" evidence="4">
    <location>
        <begin position="23"/>
        <end position="35"/>
    </location>
</feature>
<dbReference type="PANTHER" id="PTHR12537:SF12">
    <property type="entry name" value="MATERNAL PROTEIN PUMILIO"/>
    <property type="match status" value="1"/>
</dbReference>
<dbReference type="Gene3D" id="1.25.10.10">
    <property type="entry name" value="Leucine-rich Repeat Variant"/>
    <property type="match status" value="1"/>
</dbReference>
<feature type="repeat" description="Pumilio" evidence="3">
    <location>
        <begin position="632"/>
        <end position="667"/>
    </location>
</feature>
<feature type="repeat" description="Pumilio" evidence="3">
    <location>
        <begin position="596"/>
        <end position="631"/>
    </location>
</feature>
<evidence type="ECO:0000259" key="5">
    <source>
        <dbReference type="PROSITE" id="PS50303"/>
    </source>
</evidence>
<feature type="repeat" description="Pumilio" evidence="3">
    <location>
        <begin position="560"/>
        <end position="595"/>
    </location>
</feature>
<feature type="repeat" description="Pumilio" evidence="3">
    <location>
        <begin position="668"/>
        <end position="703"/>
    </location>
</feature>
<feature type="repeat" description="Pumilio" evidence="3">
    <location>
        <begin position="704"/>
        <end position="739"/>
    </location>
</feature>
<dbReference type="InterPro" id="IPR016024">
    <property type="entry name" value="ARM-type_fold"/>
</dbReference>
<evidence type="ECO:0000256" key="4">
    <source>
        <dbReference type="SAM" id="MobiDB-lite"/>
    </source>
</evidence>
<feature type="compositionally biased region" description="Polar residues" evidence="4">
    <location>
        <begin position="408"/>
        <end position="426"/>
    </location>
</feature>
<dbReference type="EMBL" id="KZ805407">
    <property type="protein sequence ID" value="PVH98743.1"/>
    <property type="molecule type" value="Genomic_DNA"/>
</dbReference>
<protein>
    <submittedName>
        <fullName evidence="6">ARM repeat-containing protein</fullName>
    </submittedName>
</protein>
<feature type="region of interest" description="Disordered" evidence="4">
    <location>
        <begin position="77"/>
        <end position="110"/>
    </location>
</feature>
<feature type="region of interest" description="Disordered" evidence="4">
    <location>
        <begin position="22"/>
        <end position="49"/>
    </location>
</feature>
<dbReference type="InterPro" id="IPR033133">
    <property type="entry name" value="PUM-HD"/>
</dbReference>
<dbReference type="CDD" id="cd07920">
    <property type="entry name" value="Pumilio"/>
    <property type="match status" value="1"/>
</dbReference>
<evidence type="ECO:0000313" key="7">
    <source>
        <dbReference type="Proteomes" id="UP000244855"/>
    </source>
</evidence>
<feature type="domain" description="PUM-HD" evidence="5">
    <location>
        <begin position="538"/>
        <end position="846"/>
    </location>
</feature>
<sequence>MEFAPGMVGRNMNINNAVRAMSPDSNMHKANSGPQTRPRDYKGGVSLNGADSDRTSAALPWHGSIWNSNAIGAGFGTAARDNSRPRENGTYNDHIEGKTGSGSLVASSESDNWNLNRTRWRDNTAAIPHVRSSGVSPVRKQSLVQPEPSQQFVDSNSSAFFPVSRPSAVGMAPSTMLPKPLLDPTSNNFTAARRPDPLAASSFANFAFTQNDAASRPEATAGSWHDAASVHSPTDDRRSVANSEYFGPSSASASRSGSLPPSRHGNEPIQFGQNADPFSRYAQSGQRQHASFSVANGRAYPERSGSIQSDTMHMLSRFSLEHDADTGAMSHRPSISTNNGLGSTFSPAVNGTLLSHEAFPEQQTLGRTEDSSYGNGVTFAHNGQTTIGQINEMGFPFRPVNFDAHTRSAPNGTGVRQSPYYSSTHTPGFDHLNPEQTLAQQTLANRNNLAVVQNKLQGYQQLQQERRNFITPTQTQQSQFQQYLAAQQLQNAYSFRFPIAGALPVPHLPPNMMPAMPAFAPIEAPTGPRVTAAPEVTVMSDKLLYFRQATKANRRIELKEIFGFIVEFSGDQHGSRFIQQKLEVANSDEKDKVFREIQENSLQLMQDVFGNYVIQKFFEHGDQTQKKFLANRMKGHVLELSCGMYGCRVVQKALEYVLVDQQASIVKELEKDVLKCVRDNNGNHVIQKVIERVPIEYIGNIIDAFRGQVGSLATNSFGCRVVQRLLEKCPEPKRRFILAELHAEGPKLISDQYGNYVTQHILECGLPEDRAKIITAVRAQLLTFSKHKFASNVVEKCLQFGTDEQSRDIMLTIIQNNERGENMLPTLIKDSYGNYVIRMLFIFYLR</sequence>
<feature type="repeat" description="Pumilio" evidence="3">
    <location>
        <begin position="776"/>
        <end position="812"/>
    </location>
</feature>
<dbReference type="PROSITE" id="PS50303">
    <property type="entry name" value="PUM_HD"/>
    <property type="match status" value="1"/>
</dbReference>
<dbReference type="InterPro" id="IPR011989">
    <property type="entry name" value="ARM-like"/>
</dbReference>
<name>A0A2V1DM77_9PLEO</name>
<feature type="repeat" description="Pumilio" evidence="3">
    <location>
        <begin position="740"/>
        <end position="775"/>
    </location>
</feature>
<evidence type="ECO:0000256" key="2">
    <source>
        <dbReference type="ARBA" id="ARBA00024893"/>
    </source>
</evidence>
<keyword evidence="1" id="KW-0677">Repeat</keyword>
<feature type="compositionally biased region" description="Basic and acidic residues" evidence="4">
    <location>
        <begin position="81"/>
        <end position="97"/>
    </location>
</feature>
<dbReference type="SUPFAM" id="SSF48371">
    <property type="entry name" value="ARM repeat"/>
    <property type="match status" value="1"/>
</dbReference>
<dbReference type="PROSITE" id="PS50302">
    <property type="entry name" value="PUM"/>
    <property type="match status" value="7"/>
</dbReference>